<reference evidence="2 3" key="1">
    <citation type="journal article" date="2023" name="G3 (Bethesda)">
        <title>A chromosome-length genome assembly and annotation of blackberry (Rubus argutus, cv. 'Hillquist').</title>
        <authorList>
            <person name="Bruna T."/>
            <person name="Aryal R."/>
            <person name="Dudchenko O."/>
            <person name="Sargent D.J."/>
            <person name="Mead D."/>
            <person name="Buti M."/>
            <person name="Cavallini A."/>
            <person name="Hytonen T."/>
            <person name="Andres J."/>
            <person name="Pham M."/>
            <person name="Weisz D."/>
            <person name="Mascagni F."/>
            <person name="Usai G."/>
            <person name="Natali L."/>
            <person name="Bassil N."/>
            <person name="Fernandez G.E."/>
            <person name="Lomsadze A."/>
            <person name="Armour M."/>
            <person name="Olukolu B."/>
            <person name="Poorten T."/>
            <person name="Britton C."/>
            <person name="Davik J."/>
            <person name="Ashrafi H."/>
            <person name="Aiden E.L."/>
            <person name="Borodovsky M."/>
            <person name="Worthington M."/>
        </authorList>
    </citation>
    <scope>NUCLEOTIDE SEQUENCE [LARGE SCALE GENOMIC DNA]</scope>
    <source>
        <strain evidence="2">PI 553951</strain>
    </source>
</reference>
<comment type="caution">
    <text evidence="2">The sequence shown here is derived from an EMBL/GenBank/DDBJ whole genome shotgun (WGS) entry which is preliminary data.</text>
</comment>
<feature type="region of interest" description="Disordered" evidence="1">
    <location>
        <begin position="1"/>
        <end position="60"/>
    </location>
</feature>
<feature type="compositionally biased region" description="Low complexity" evidence="1">
    <location>
        <begin position="41"/>
        <end position="57"/>
    </location>
</feature>
<feature type="region of interest" description="Disordered" evidence="1">
    <location>
        <begin position="87"/>
        <end position="107"/>
    </location>
</feature>
<organism evidence="2 3">
    <name type="scientific">Rubus argutus</name>
    <name type="common">Southern blackberry</name>
    <dbReference type="NCBI Taxonomy" id="59490"/>
    <lineage>
        <taxon>Eukaryota</taxon>
        <taxon>Viridiplantae</taxon>
        <taxon>Streptophyta</taxon>
        <taxon>Embryophyta</taxon>
        <taxon>Tracheophyta</taxon>
        <taxon>Spermatophyta</taxon>
        <taxon>Magnoliopsida</taxon>
        <taxon>eudicotyledons</taxon>
        <taxon>Gunneridae</taxon>
        <taxon>Pentapetalae</taxon>
        <taxon>rosids</taxon>
        <taxon>fabids</taxon>
        <taxon>Rosales</taxon>
        <taxon>Rosaceae</taxon>
        <taxon>Rosoideae</taxon>
        <taxon>Rosoideae incertae sedis</taxon>
        <taxon>Rubus</taxon>
    </lineage>
</organism>
<name>A0AAW1VMM3_RUBAR</name>
<feature type="compositionally biased region" description="Polar residues" evidence="1">
    <location>
        <begin position="13"/>
        <end position="25"/>
    </location>
</feature>
<keyword evidence="3" id="KW-1185">Reference proteome</keyword>
<sequence length="107" mass="11146">MLGIITASHHRSPAQTISKSQQLSATPVLMTRAASNSGVVSSQSTTPSLSSTPTPSTRALPRIVTSYPSSLAHVVALLVLCPEIADSSSDASQNPCPKQAPHRFVQP</sequence>
<evidence type="ECO:0000313" key="2">
    <source>
        <dbReference type="EMBL" id="KAK9903657.1"/>
    </source>
</evidence>
<evidence type="ECO:0000256" key="1">
    <source>
        <dbReference type="SAM" id="MobiDB-lite"/>
    </source>
</evidence>
<accession>A0AAW1VMM3</accession>
<dbReference type="AlphaFoldDB" id="A0AAW1VMM3"/>
<proteinExistence type="predicted"/>
<gene>
    <name evidence="2" type="ORF">M0R45_001079</name>
</gene>
<dbReference type="Proteomes" id="UP001457282">
    <property type="component" value="Unassembled WGS sequence"/>
</dbReference>
<evidence type="ECO:0000313" key="3">
    <source>
        <dbReference type="Proteomes" id="UP001457282"/>
    </source>
</evidence>
<feature type="compositionally biased region" description="Polar residues" evidence="1">
    <location>
        <begin position="87"/>
        <end position="96"/>
    </location>
</feature>
<protein>
    <submittedName>
        <fullName evidence="2">Uncharacterized protein</fullName>
    </submittedName>
</protein>
<dbReference type="EMBL" id="JBEDUW010000221">
    <property type="protein sequence ID" value="KAK9903657.1"/>
    <property type="molecule type" value="Genomic_DNA"/>
</dbReference>